<protein>
    <submittedName>
        <fullName evidence="1">Pyrimidine 5'-nucleotidase</fullName>
    </submittedName>
</protein>
<dbReference type="PANTHER" id="PTHR47478">
    <property type="match status" value="1"/>
</dbReference>
<dbReference type="InterPro" id="IPR036412">
    <property type="entry name" value="HAD-like_sf"/>
</dbReference>
<dbReference type="SUPFAM" id="SSF56784">
    <property type="entry name" value="HAD-like"/>
    <property type="match status" value="1"/>
</dbReference>
<dbReference type="NCBIfam" id="TIGR02254">
    <property type="entry name" value="YjjG_YfnB"/>
    <property type="match status" value="1"/>
</dbReference>
<dbReference type="PANTHER" id="PTHR47478:SF1">
    <property type="entry name" value="PYRIMIDINE 5'-NUCLEOTIDASE YJJG"/>
    <property type="match status" value="1"/>
</dbReference>
<evidence type="ECO:0000313" key="1">
    <source>
        <dbReference type="EMBL" id="GAA4499170.1"/>
    </source>
</evidence>
<dbReference type="InterPro" id="IPR011951">
    <property type="entry name" value="HAD-SF_hydro_IA_YjjG/PynA"/>
</dbReference>
<keyword evidence="2" id="KW-1185">Reference proteome</keyword>
<reference evidence="2" key="1">
    <citation type="journal article" date="2019" name="Int. J. Syst. Evol. Microbiol.">
        <title>The Global Catalogue of Microorganisms (GCM) 10K type strain sequencing project: providing services to taxonomists for standard genome sequencing and annotation.</title>
        <authorList>
            <consortium name="The Broad Institute Genomics Platform"/>
            <consortium name="The Broad Institute Genome Sequencing Center for Infectious Disease"/>
            <person name="Wu L."/>
            <person name="Ma J."/>
        </authorList>
    </citation>
    <scope>NUCLEOTIDE SEQUENCE [LARGE SCALE GENOMIC DNA]</scope>
    <source>
        <strain evidence="2">JCM 32226</strain>
    </source>
</reference>
<accession>A0ABP8Q8J3</accession>
<dbReference type="Pfam" id="PF00702">
    <property type="entry name" value="Hydrolase"/>
    <property type="match status" value="1"/>
</dbReference>
<dbReference type="EMBL" id="BAABFC010000012">
    <property type="protein sequence ID" value="GAA4499170.1"/>
    <property type="molecule type" value="Genomic_DNA"/>
</dbReference>
<dbReference type="InterPro" id="IPR023198">
    <property type="entry name" value="PGP-like_dom2"/>
</dbReference>
<evidence type="ECO:0000313" key="2">
    <source>
        <dbReference type="Proteomes" id="UP001501321"/>
    </source>
</evidence>
<dbReference type="InterPro" id="IPR052550">
    <property type="entry name" value="Pyrimidine_5'-ntase_YjjG"/>
</dbReference>
<dbReference type="SFLD" id="SFLDS00003">
    <property type="entry name" value="Haloacid_Dehalogenase"/>
    <property type="match status" value="1"/>
</dbReference>
<proteinExistence type="predicted"/>
<dbReference type="Gene3D" id="3.40.50.1000">
    <property type="entry name" value="HAD superfamily/HAD-like"/>
    <property type="match status" value="1"/>
</dbReference>
<dbReference type="NCBIfam" id="NF006976">
    <property type="entry name" value="PRK09449.1"/>
    <property type="match status" value="1"/>
</dbReference>
<name>A0ABP8Q8J3_9GAMM</name>
<dbReference type="InterPro" id="IPR023214">
    <property type="entry name" value="HAD_sf"/>
</dbReference>
<dbReference type="RefSeq" id="WP_345012383.1">
    <property type="nucleotide sequence ID" value="NZ_BAABFC010000012.1"/>
</dbReference>
<comment type="caution">
    <text evidence="1">The sequence shown here is derived from an EMBL/GenBank/DDBJ whole genome shotgun (WGS) entry which is preliminary data.</text>
</comment>
<dbReference type="NCBIfam" id="TIGR01509">
    <property type="entry name" value="HAD-SF-IA-v3"/>
    <property type="match status" value="1"/>
</dbReference>
<gene>
    <name evidence="1" type="primary">yjjG</name>
    <name evidence="1" type="ORF">GCM10023095_18880</name>
</gene>
<organism evidence="1 2">
    <name type="scientific">Pseudaeromonas paramecii</name>
    <dbReference type="NCBI Taxonomy" id="2138166"/>
    <lineage>
        <taxon>Bacteria</taxon>
        <taxon>Pseudomonadati</taxon>
        <taxon>Pseudomonadota</taxon>
        <taxon>Gammaproteobacteria</taxon>
        <taxon>Aeromonadales</taxon>
        <taxon>Aeromonadaceae</taxon>
        <taxon>Pseudaeromonas</taxon>
    </lineage>
</organism>
<sequence length="227" mass="24694">MAYRWILFDLDDTLFDFPAPRALETTLAHYEVQLTPELLADYQQLNQGLWQQFNAGQIDAKTLQFERFSQLAPLAGVTPWELNQRFFAAILDYSAPLDGVVSTLAQLQGKVGLGIVTNGFGDIQRARLAKSGLDGCFDFLLVSEELGVNKPDPRIFAIAGEQMANCPVGDVLMVGDNPLTDVAGAAAAGMETCWFDLHKQGHAVSATHIITDFAELLGLPRVAALLA</sequence>
<dbReference type="Proteomes" id="UP001501321">
    <property type="component" value="Unassembled WGS sequence"/>
</dbReference>
<dbReference type="SFLD" id="SFLDG01129">
    <property type="entry name" value="C1.5:_HAD__Beta-PGM__Phosphata"/>
    <property type="match status" value="1"/>
</dbReference>
<dbReference type="Gene3D" id="1.10.150.240">
    <property type="entry name" value="Putative phosphatase, domain 2"/>
    <property type="match status" value="1"/>
</dbReference>
<dbReference type="InterPro" id="IPR006439">
    <property type="entry name" value="HAD-SF_hydro_IA"/>
</dbReference>
<dbReference type="NCBIfam" id="TIGR01549">
    <property type="entry name" value="HAD-SF-IA-v1"/>
    <property type="match status" value="1"/>
</dbReference>